<protein>
    <submittedName>
        <fullName evidence="2">Uncharacterized protein</fullName>
    </submittedName>
</protein>
<dbReference type="GeneID" id="54475322"/>
<feature type="region of interest" description="Disordered" evidence="1">
    <location>
        <begin position="47"/>
        <end position="75"/>
    </location>
</feature>
<reference evidence="2" key="1">
    <citation type="journal article" date="2020" name="Stud. Mycol.">
        <title>101 Dothideomycetes genomes: a test case for predicting lifestyles and emergence of pathogens.</title>
        <authorList>
            <person name="Haridas S."/>
            <person name="Albert R."/>
            <person name="Binder M."/>
            <person name="Bloem J."/>
            <person name="Labutti K."/>
            <person name="Salamov A."/>
            <person name="Andreopoulos B."/>
            <person name="Baker S."/>
            <person name="Barry K."/>
            <person name="Bills G."/>
            <person name="Bluhm B."/>
            <person name="Cannon C."/>
            <person name="Castanera R."/>
            <person name="Culley D."/>
            <person name="Daum C."/>
            <person name="Ezra D."/>
            <person name="Gonzalez J."/>
            <person name="Henrissat B."/>
            <person name="Kuo A."/>
            <person name="Liang C."/>
            <person name="Lipzen A."/>
            <person name="Lutzoni F."/>
            <person name="Magnuson J."/>
            <person name="Mondo S."/>
            <person name="Nolan M."/>
            <person name="Ohm R."/>
            <person name="Pangilinan J."/>
            <person name="Park H.-J."/>
            <person name="Ramirez L."/>
            <person name="Alfaro M."/>
            <person name="Sun H."/>
            <person name="Tritt A."/>
            <person name="Yoshinaga Y."/>
            <person name="Zwiers L.-H."/>
            <person name="Turgeon B."/>
            <person name="Goodwin S."/>
            <person name="Spatafora J."/>
            <person name="Crous P."/>
            <person name="Grigoriev I."/>
        </authorList>
    </citation>
    <scope>NUCLEOTIDE SEQUENCE</scope>
    <source>
        <strain evidence="2">CBS 113389</strain>
    </source>
</reference>
<proteinExistence type="predicted"/>
<accession>A0A6A6PKG8</accession>
<evidence type="ECO:0000313" key="2">
    <source>
        <dbReference type="EMBL" id="KAF2480502.1"/>
    </source>
</evidence>
<gene>
    <name evidence="2" type="ORF">BDY17DRAFT_301885</name>
</gene>
<organism evidence="2 3">
    <name type="scientific">Neohortaea acidophila</name>
    <dbReference type="NCBI Taxonomy" id="245834"/>
    <lineage>
        <taxon>Eukaryota</taxon>
        <taxon>Fungi</taxon>
        <taxon>Dikarya</taxon>
        <taxon>Ascomycota</taxon>
        <taxon>Pezizomycotina</taxon>
        <taxon>Dothideomycetes</taxon>
        <taxon>Dothideomycetidae</taxon>
        <taxon>Mycosphaerellales</taxon>
        <taxon>Teratosphaeriaceae</taxon>
        <taxon>Neohortaea</taxon>
    </lineage>
</organism>
<sequence>MEVLPVVVVLPAHCLCAAANALRQPSVQGLARRRHRLADLALLPVGRAASSPSSRSRRVGRCRGSESLDAERGGR</sequence>
<dbReference type="AlphaFoldDB" id="A0A6A6PKG8"/>
<dbReference type="EMBL" id="MU001639">
    <property type="protein sequence ID" value="KAF2480502.1"/>
    <property type="molecule type" value="Genomic_DNA"/>
</dbReference>
<evidence type="ECO:0000256" key="1">
    <source>
        <dbReference type="SAM" id="MobiDB-lite"/>
    </source>
</evidence>
<evidence type="ECO:0000313" key="3">
    <source>
        <dbReference type="Proteomes" id="UP000799767"/>
    </source>
</evidence>
<dbReference type="Proteomes" id="UP000799767">
    <property type="component" value="Unassembled WGS sequence"/>
</dbReference>
<feature type="compositionally biased region" description="Basic and acidic residues" evidence="1">
    <location>
        <begin position="63"/>
        <end position="75"/>
    </location>
</feature>
<dbReference type="RefSeq" id="XP_033587072.1">
    <property type="nucleotide sequence ID" value="XM_033734320.1"/>
</dbReference>
<keyword evidence="3" id="KW-1185">Reference proteome</keyword>
<name>A0A6A6PKG8_9PEZI</name>